<gene>
    <name evidence="2" type="ORF">VNI00_012414</name>
</gene>
<comment type="caution">
    <text evidence="2">The sequence shown here is derived from an EMBL/GenBank/DDBJ whole genome shotgun (WGS) entry which is preliminary data.</text>
</comment>
<evidence type="ECO:0008006" key="4">
    <source>
        <dbReference type="Google" id="ProtNLM"/>
    </source>
</evidence>
<feature type="region of interest" description="Disordered" evidence="1">
    <location>
        <begin position="259"/>
        <end position="281"/>
    </location>
</feature>
<feature type="region of interest" description="Disordered" evidence="1">
    <location>
        <begin position="1"/>
        <end position="38"/>
    </location>
</feature>
<protein>
    <recommendedName>
        <fullName evidence="4">F-box domain-containing protein</fullName>
    </recommendedName>
</protein>
<evidence type="ECO:0000256" key="1">
    <source>
        <dbReference type="SAM" id="MobiDB-lite"/>
    </source>
</evidence>
<name>A0AAW0CA16_9AGAR</name>
<proteinExistence type="predicted"/>
<feature type="region of interest" description="Disordered" evidence="1">
    <location>
        <begin position="317"/>
        <end position="347"/>
    </location>
</feature>
<keyword evidence="3" id="KW-1185">Reference proteome</keyword>
<evidence type="ECO:0000313" key="2">
    <source>
        <dbReference type="EMBL" id="KAK7034567.1"/>
    </source>
</evidence>
<dbReference type="EMBL" id="JAYKXP010000057">
    <property type="protein sequence ID" value="KAK7034567.1"/>
    <property type="molecule type" value="Genomic_DNA"/>
</dbReference>
<reference evidence="2 3" key="1">
    <citation type="submission" date="2024-01" db="EMBL/GenBank/DDBJ databases">
        <title>A draft genome for a cacao thread blight-causing isolate of Paramarasmius palmivorus.</title>
        <authorList>
            <person name="Baruah I.K."/>
            <person name="Bukari Y."/>
            <person name="Amoako-Attah I."/>
            <person name="Meinhardt L.W."/>
            <person name="Bailey B.A."/>
            <person name="Cohen S.P."/>
        </authorList>
    </citation>
    <scope>NUCLEOTIDE SEQUENCE [LARGE SCALE GENOMIC DNA]</scope>
    <source>
        <strain evidence="2 3">GH-12</strain>
    </source>
</reference>
<sequence>MSQADLSVEAPPLTTAAHQSPTPPDDVNLAADRSPTPSNAQIDGDFAIFPAEIIREIVSHAMVNGFTFDSTHHYRRGDNRRTLAVAHVSQRFRQATLTNPGNFCKITLKRPPECFSHSDRQIRFLYFILSLARKRPLNLTLQLLSSQDSPYNIPIPHVRDTLCSCLDNVMEHPIASLTISASQYPIITDFIVTNLAFNKAMFTQPSLTYVEIEVDERIKGWDAMRLLDVLATRRLSCHGVSSRLSSLSSSILARAHTRPPRHDITTTPASIHDPEDPSRTTKVLHSRCARCTLRFNGCSPPANRSDQSQVDVPALGSRHTHHVPTPPPPPGVGPGGGGGPPAVGDALEDFLTVADSYDFALQPSTLSSEDHGNA</sequence>
<evidence type="ECO:0000313" key="3">
    <source>
        <dbReference type="Proteomes" id="UP001383192"/>
    </source>
</evidence>
<organism evidence="2 3">
    <name type="scientific">Paramarasmius palmivorus</name>
    <dbReference type="NCBI Taxonomy" id="297713"/>
    <lineage>
        <taxon>Eukaryota</taxon>
        <taxon>Fungi</taxon>
        <taxon>Dikarya</taxon>
        <taxon>Basidiomycota</taxon>
        <taxon>Agaricomycotina</taxon>
        <taxon>Agaricomycetes</taxon>
        <taxon>Agaricomycetidae</taxon>
        <taxon>Agaricales</taxon>
        <taxon>Marasmiineae</taxon>
        <taxon>Marasmiaceae</taxon>
        <taxon>Paramarasmius</taxon>
    </lineage>
</organism>
<accession>A0AAW0CA16</accession>
<dbReference type="AlphaFoldDB" id="A0AAW0CA16"/>
<dbReference type="Proteomes" id="UP001383192">
    <property type="component" value="Unassembled WGS sequence"/>
</dbReference>